<dbReference type="GO" id="GO:0016853">
    <property type="term" value="F:isomerase activity"/>
    <property type="evidence" value="ECO:0007669"/>
    <property type="project" value="UniProtKB-KW"/>
</dbReference>
<keyword evidence="3" id="KW-0413">Isomerase</keyword>
<dbReference type="InterPro" id="IPR036237">
    <property type="entry name" value="Xyl_isomerase-like_sf"/>
</dbReference>
<keyword evidence="1" id="KW-0119">Carbohydrate metabolism</keyword>
<name>A0A220UD76_9MICO</name>
<dbReference type="EMBL" id="CP022316">
    <property type="protein sequence ID" value="ASK66087.1"/>
    <property type="molecule type" value="Genomic_DNA"/>
</dbReference>
<evidence type="ECO:0000256" key="1">
    <source>
        <dbReference type="ARBA" id="ARBA00023277"/>
    </source>
</evidence>
<reference evidence="4" key="1">
    <citation type="submission" date="2017-07" db="EMBL/GenBank/DDBJ databases">
        <title>Brachybacterium sp. VR2415.</title>
        <authorList>
            <person name="Tak E.J."/>
            <person name="Bae J.-W."/>
        </authorList>
    </citation>
    <scope>NUCLEOTIDE SEQUENCE [LARGE SCALE GENOMIC DNA]</scope>
    <source>
        <strain evidence="4">VR2415</strain>
    </source>
</reference>
<dbReference type="Gene3D" id="3.20.20.150">
    <property type="entry name" value="Divalent-metal-dependent TIM barrel enzymes"/>
    <property type="match status" value="1"/>
</dbReference>
<evidence type="ECO:0000313" key="4">
    <source>
        <dbReference type="Proteomes" id="UP000198398"/>
    </source>
</evidence>
<sequence length="244" mass="26467">MEISVQMYSVREALATDVQGTVQRLVELELTHAEPYHLLEYRDELVRAREQFPIDFPSAHQSFLGEVDFPAVLEAAQAVGVQYLVDPFWNPEDWTDAEKVRALADTLNQRAVAAAEAGIRVGYHNHHFELASQLGGRSALEVFAEALDPQVVLEVDTYWAAVGGADVPALLGRLGERVQLVHLKDGDLSTDPAAQLPLGTGAMPLAETLQAASGAAYGVIEFDDYAGDMFEGIAASVAHLRSVL</sequence>
<feature type="domain" description="Xylose isomerase-like TIM barrel" evidence="2">
    <location>
        <begin position="72"/>
        <end position="220"/>
    </location>
</feature>
<evidence type="ECO:0000313" key="3">
    <source>
        <dbReference type="EMBL" id="ASK66087.1"/>
    </source>
</evidence>
<dbReference type="SUPFAM" id="SSF51658">
    <property type="entry name" value="Xylose isomerase-like"/>
    <property type="match status" value="1"/>
</dbReference>
<dbReference type="KEGG" id="brv:CFK39_09965"/>
<dbReference type="Pfam" id="PF01261">
    <property type="entry name" value="AP_endonuc_2"/>
    <property type="match status" value="1"/>
</dbReference>
<organism evidence="3 4">
    <name type="scientific">Brachybacterium avium</name>
    <dbReference type="NCBI Taxonomy" id="2017485"/>
    <lineage>
        <taxon>Bacteria</taxon>
        <taxon>Bacillati</taxon>
        <taxon>Actinomycetota</taxon>
        <taxon>Actinomycetes</taxon>
        <taxon>Micrococcales</taxon>
        <taxon>Dermabacteraceae</taxon>
        <taxon>Brachybacterium</taxon>
    </lineage>
</organism>
<protein>
    <submittedName>
        <fullName evidence="3">Xylose isomerase</fullName>
    </submittedName>
</protein>
<keyword evidence="4" id="KW-1185">Reference proteome</keyword>
<dbReference type="AlphaFoldDB" id="A0A220UD76"/>
<proteinExistence type="predicted"/>
<evidence type="ECO:0000259" key="2">
    <source>
        <dbReference type="Pfam" id="PF01261"/>
    </source>
</evidence>
<dbReference type="OrthoDB" id="5182842at2"/>
<dbReference type="Proteomes" id="UP000198398">
    <property type="component" value="Chromosome"/>
</dbReference>
<dbReference type="InterPro" id="IPR013022">
    <property type="entry name" value="Xyl_isomerase-like_TIM-brl"/>
</dbReference>
<dbReference type="PANTHER" id="PTHR12110">
    <property type="entry name" value="HYDROXYPYRUVATE ISOMERASE"/>
    <property type="match status" value="1"/>
</dbReference>
<gene>
    <name evidence="3" type="ORF">CFK39_09965</name>
</gene>
<dbReference type="PANTHER" id="PTHR12110:SF41">
    <property type="entry name" value="INOSOSE DEHYDRATASE"/>
    <property type="match status" value="1"/>
</dbReference>
<accession>A0A220UD76</accession>
<dbReference type="RefSeq" id="WP_089065328.1">
    <property type="nucleotide sequence ID" value="NZ_CP022316.1"/>
</dbReference>
<dbReference type="InterPro" id="IPR050312">
    <property type="entry name" value="IolE/XylAMocC-like"/>
</dbReference>